<dbReference type="STRING" id="555512.SAMN04487993_1005132"/>
<dbReference type="RefSeq" id="WP_089845424.1">
    <property type="nucleotide sequence ID" value="NZ_FNEJ01000005.1"/>
</dbReference>
<feature type="domain" description="Anti-sigma factor NepR" evidence="1">
    <location>
        <begin position="53"/>
        <end position="76"/>
    </location>
</feature>
<dbReference type="InterPro" id="IPR041649">
    <property type="entry name" value="NepR"/>
</dbReference>
<dbReference type="Gene3D" id="1.10.10.1320">
    <property type="entry name" value="Anti-sigma factor, zinc-finger domain"/>
    <property type="match status" value="1"/>
</dbReference>
<keyword evidence="3" id="KW-1185">Reference proteome</keyword>
<dbReference type="Pfam" id="PF18557">
    <property type="entry name" value="NepR"/>
    <property type="match status" value="1"/>
</dbReference>
<evidence type="ECO:0000313" key="2">
    <source>
        <dbReference type="EMBL" id="SDI47801.1"/>
    </source>
</evidence>
<keyword evidence="2" id="KW-0472">Membrane</keyword>
<protein>
    <submittedName>
        <fullName evidence="2">Transmembrane transcriptional regulator (Anti-sigma factor RsiW)</fullName>
    </submittedName>
</protein>
<organism evidence="2 3">
    <name type="scientific">Salipiger marinus</name>
    <dbReference type="NCBI Taxonomy" id="555512"/>
    <lineage>
        <taxon>Bacteria</taxon>
        <taxon>Pseudomonadati</taxon>
        <taxon>Pseudomonadota</taxon>
        <taxon>Alphaproteobacteria</taxon>
        <taxon>Rhodobacterales</taxon>
        <taxon>Roseobacteraceae</taxon>
        <taxon>Salipiger</taxon>
    </lineage>
</organism>
<sequence length="261" mass="28101">MPDRPALTETELLDYAQDVLPPEDRAALEARLAEDPAARATLAEWQRQDGAIRALYDPVAQEAVPDRLTDILRRAAAEDAGAEPPRRSGRRGLIAATLAALALGAGGGWLARDLATPSAAAQSLAARAMGAYATYVVEVAHPVEVPASEAEHLTTWMSRRLGHEIRPPDFAAAGFSLMGGRIVPSDQGAAALFMYDNAEGQRITLYIAPQGAGQETAFQFAQEGTTQSFFWMDRDLSYAVVGSVPRDLLRRIALEAYDQLI</sequence>
<name>A0A1G8KWM5_9RHOB</name>
<evidence type="ECO:0000313" key="3">
    <source>
        <dbReference type="Proteomes" id="UP000199093"/>
    </source>
</evidence>
<reference evidence="2 3" key="1">
    <citation type="submission" date="2016-10" db="EMBL/GenBank/DDBJ databases">
        <authorList>
            <person name="de Groot N.N."/>
        </authorList>
    </citation>
    <scope>NUCLEOTIDE SEQUENCE [LARGE SCALE GENOMIC DNA]</scope>
    <source>
        <strain evidence="2 3">DSM 26424</strain>
    </source>
</reference>
<dbReference type="OrthoDB" id="7187254at2"/>
<dbReference type="EMBL" id="FNEJ01000005">
    <property type="protein sequence ID" value="SDI47801.1"/>
    <property type="molecule type" value="Genomic_DNA"/>
</dbReference>
<dbReference type="InterPro" id="IPR041916">
    <property type="entry name" value="Anti_sigma_zinc_sf"/>
</dbReference>
<proteinExistence type="predicted"/>
<gene>
    <name evidence="2" type="ORF">SAMN04487993_1005132</name>
</gene>
<keyword evidence="2" id="KW-0812">Transmembrane</keyword>
<accession>A0A1G8KWM5</accession>
<dbReference type="AlphaFoldDB" id="A0A1G8KWM5"/>
<evidence type="ECO:0000259" key="1">
    <source>
        <dbReference type="Pfam" id="PF18557"/>
    </source>
</evidence>
<dbReference type="Proteomes" id="UP000199093">
    <property type="component" value="Unassembled WGS sequence"/>
</dbReference>